<sequence length="250" mass="27251">MAPYSVMVTGANRGIGLGLVKEFLKNKEIRHVIATARDPDSADKLKEIGDSRLSIVKLEVTCDESIKKAYVEVEKIVGERGLTVLVNNAGALVNYSTFQEPNRADLIKNFNINTASVAVLTQVFLPLLRKAAKHGDSDDFSVNRSAIINISSTLGSITNNNMGSTERGLMAYSVSKSALNSLMKTMAIDLEPEHILVASFCPGWVQTDMGGSDAHFTIDQSVTALLKSFSQLNKNHHGGYFNKELETIPY</sequence>
<dbReference type="PANTHER" id="PTHR43544">
    <property type="entry name" value="SHORT-CHAIN DEHYDROGENASE/REDUCTASE"/>
    <property type="match status" value="1"/>
</dbReference>
<evidence type="ECO:0000256" key="3">
    <source>
        <dbReference type="RuleBase" id="RU000363"/>
    </source>
</evidence>
<dbReference type="PRINTS" id="PR00081">
    <property type="entry name" value="GDHRDH"/>
</dbReference>
<name>A0AAN8EX26_TRICO</name>
<dbReference type="Proteomes" id="UP001331761">
    <property type="component" value="Unassembled WGS sequence"/>
</dbReference>
<reference evidence="4 5" key="1">
    <citation type="submission" date="2019-10" db="EMBL/GenBank/DDBJ databases">
        <title>Assembly and Annotation for the nematode Trichostrongylus colubriformis.</title>
        <authorList>
            <person name="Martin J."/>
        </authorList>
    </citation>
    <scope>NUCLEOTIDE SEQUENCE [LARGE SCALE GENOMIC DNA]</scope>
    <source>
        <strain evidence="4">G859</strain>
        <tissue evidence="4">Whole worm</tissue>
    </source>
</reference>
<dbReference type="GO" id="GO:0005737">
    <property type="term" value="C:cytoplasm"/>
    <property type="evidence" value="ECO:0007669"/>
    <property type="project" value="TreeGrafter"/>
</dbReference>
<dbReference type="PANTHER" id="PTHR43544:SF7">
    <property type="entry name" value="NADB-LER2"/>
    <property type="match status" value="1"/>
</dbReference>
<accession>A0AAN8EX26</accession>
<keyword evidence="1" id="KW-0521">NADP</keyword>
<keyword evidence="5" id="KW-1185">Reference proteome</keyword>
<evidence type="ECO:0000313" key="4">
    <source>
        <dbReference type="EMBL" id="KAK5965064.1"/>
    </source>
</evidence>
<dbReference type="PROSITE" id="PS00061">
    <property type="entry name" value="ADH_SHORT"/>
    <property type="match status" value="1"/>
</dbReference>
<evidence type="ECO:0000256" key="2">
    <source>
        <dbReference type="ARBA" id="ARBA00023002"/>
    </source>
</evidence>
<dbReference type="InterPro" id="IPR020904">
    <property type="entry name" value="Sc_DH/Rdtase_CS"/>
</dbReference>
<evidence type="ECO:0000256" key="1">
    <source>
        <dbReference type="ARBA" id="ARBA00022857"/>
    </source>
</evidence>
<proteinExistence type="inferred from homology"/>
<dbReference type="SUPFAM" id="SSF51735">
    <property type="entry name" value="NAD(P)-binding Rossmann-fold domains"/>
    <property type="match status" value="1"/>
</dbReference>
<dbReference type="InterPro" id="IPR036291">
    <property type="entry name" value="NAD(P)-bd_dom_sf"/>
</dbReference>
<dbReference type="Gene3D" id="3.40.50.720">
    <property type="entry name" value="NAD(P)-binding Rossmann-like Domain"/>
    <property type="match status" value="1"/>
</dbReference>
<dbReference type="InterPro" id="IPR002347">
    <property type="entry name" value="SDR_fam"/>
</dbReference>
<comment type="caution">
    <text evidence="4">The sequence shown here is derived from an EMBL/GenBank/DDBJ whole genome shotgun (WGS) entry which is preliminary data.</text>
</comment>
<dbReference type="CDD" id="cd05325">
    <property type="entry name" value="carb_red_sniffer_like_SDR_c"/>
    <property type="match status" value="1"/>
</dbReference>
<evidence type="ECO:0000313" key="5">
    <source>
        <dbReference type="Proteomes" id="UP001331761"/>
    </source>
</evidence>
<dbReference type="AlphaFoldDB" id="A0AAN8EX26"/>
<protein>
    <submittedName>
        <fullName evidence="4">SKN-1 Dependent Zygotic transcript</fullName>
    </submittedName>
</protein>
<keyword evidence="2" id="KW-0560">Oxidoreductase</keyword>
<dbReference type="GO" id="GO:0016491">
    <property type="term" value="F:oxidoreductase activity"/>
    <property type="evidence" value="ECO:0007669"/>
    <property type="project" value="UniProtKB-KW"/>
</dbReference>
<gene>
    <name evidence="4" type="ORF">GCK32_005572</name>
</gene>
<dbReference type="PRINTS" id="PR00080">
    <property type="entry name" value="SDRFAMILY"/>
</dbReference>
<dbReference type="EMBL" id="WIXE01025035">
    <property type="protein sequence ID" value="KAK5965064.1"/>
    <property type="molecule type" value="Genomic_DNA"/>
</dbReference>
<organism evidence="4 5">
    <name type="scientific">Trichostrongylus colubriformis</name>
    <name type="common">Black scour worm</name>
    <dbReference type="NCBI Taxonomy" id="6319"/>
    <lineage>
        <taxon>Eukaryota</taxon>
        <taxon>Metazoa</taxon>
        <taxon>Ecdysozoa</taxon>
        <taxon>Nematoda</taxon>
        <taxon>Chromadorea</taxon>
        <taxon>Rhabditida</taxon>
        <taxon>Rhabditina</taxon>
        <taxon>Rhabditomorpha</taxon>
        <taxon>Strongyloidea</taxon>
        <taxon>Trichostrongylidae</taxon>
        <taxon>Trichostrongylus</taxon>
    </lineage>
</organism>
<comment type="similarity">
    <text evidence="3">Belongs to the short-chain dehydrogenases/reductases (SDR) family.</text>
</comment>
<dbReference type="Pfam" id="PF00106">
    <property type="entry name" value="adh_short"/>
    <property type="match status" value="1"/>
</dbReference>
<dbReference type="InterPro" id="IPR051468">
    <property type="entry name" value="Fungal_SecMetab_SDRs"/>
</dbReference>